<proteinExistence type="predicted"/>
<evidence type="ECO:0000313" key="3">
    <source>
        <dbReference type="Proteomes" id="UP000663848"/>
    </source>
</evidence>
<dbReference type="EMBL" id="CAJOBO010003694">
    <property type="protein sequence ID" value="CAF4500684.1"/>
    <property type="molecule type" value="Genomic_DNA"/>
</dbReference>
<reference evidence="1" key="1">
    <citation type="submission" date="2021-02" db="EMBL/GenBank/DDBJ databases">
        <authorList>
            <person name="Nowell W R."/>
        </authorList>
    </citation>
    <scope>NUCLEOTIDE SEQUENCE</scope>
</reference>
<dbReference type="AlphaFoldDB" id="A0A820T9F5"/>
<gene>
    <name evidence="2" type="ORF">HFQ381_LOCUS27744</name>
    <name evidence="1" type="ORF">QYT958_LOCUS2037</name>
</gene>
<organism evidence="1 3">
    <name type="scientific">Rotaria socialis</name>
    <dbReference type="NCBI Taxonomy" id="392032"/>
    <lineage>
        <taxon>Eukaryota</taxon>
        <taxon>Metazoa</taxon>
        <taxon>Spiralia</taxon>
        <taxon>Gnathifera</taxon>
        <taxon>Rotifera</taxon>
        <taxon>Eurotatoria</taxon>
        <taxon>Bdelloidea</taxon>
        <taxon>Philodinida</taxon>
        <taxon>Philodinidae</taxon>
        <taxon>Rotaria</taxon>
    </lineage>
</organism>
<evidence type="ECO:0000313" key="2">
    <source>
        <dbReference type="EMBL" id="CAF4500684.1"/>
    </source>
</evidence>
<comment type="caution">
    <text evidence="1">The sequence shown here is derived from an EMBL/GenBank/DDBJ whole genome shotgun (WGS) entry which is preliminary data.</text>
</comment>
<accession>A0A820T9F5</accession>
<sequence>MTTVKTDRMIQYVSMQVSFEYNKFEKENCKHCETSDCWISNNATNCRAINLENLPRLEKQIEEDLQRQYQYVLPYLNELRDYQLNSACSEYEDFHDSQKEICLVTLKYQNSNAQQRHADEIYLREDQLKFKSKRYRNETKLKLKFYINDIFEDEIIACCEHRLIHRNRHNHLFHIQDIFGSKPCYKFLAKKLDKLRCPPQISTMLSINESLDMPSTNIHEQTNESLCNTLLNNRNFSDAATNVNFVSDQNAHDILHRTSEYSRSLSSNIETNSNEQDSSLSFAATSNAAMVNDVTQIIRTRLRIMQQNQTFLPRSAPREKGNVECFILVYLHFSHPDEPIIKKFCSLVNFFKFFKDIDDCVAFINSVSNEKIVFIVSKSFCDSILLRIENLQQILTIYILCEGDIEMNSSFKMLKVQGLYPKLNDIYEQISKDMHTLEHSLLIYLNLSTNTATIEQDYVYFQLLTELILDRNEISNGLQELINF</sequence>
<protein>
    <submittedName>
        <fullName evidence="1">Uncharacterized protein</fullName>
    </submittedName>
</protein>
<dbReference type="Proteomes" id="UP000663848">
    <property type="component" value="Unassembled WGS sequence"/>
</dbReference>
<dbReference type="Proteomes" id="UP000663851">
    <property type="component" value="Unassembled WGS sequence"/>
</dbReference>
<dbReference type="EMBL" id="CAJOBR010000125">
    <property type="protein sequence ID" value="CAF4468640.1"/>
    <property type="molecule type" value="Genomic_DNA"/>
</dbReference>
<name>A0A820T9F5_9BILA</name>
<evidence type="ECO:0000313" key="1">
    <source>
        <dbReference type="EMBL" id="CAF4468640.1"/>
    </source>
</evidence>